<evidence type="ECO:0000313" key="2">
    <source>
        <dbReference type="Proteomes" id="UP000215002"/>
    </source>
</evidence>
<name>A0A223NSE8_9SPHI</name>
<dbReference type="SUPFAM" id="SSF56925">
    <property type="entry name" value="OMPA-like"/>
    <property type="match status" value="1"/>
</dbReference>
<dbReference type="Proteomes" id="UP000215002">
    <property type="component" value="Chromosome"/>
</dbReference>
<dbReference type="OrthoDB" id="648040at2"/>
<dbReference type="RefSeq" id="WP_094569023.1">
    <property type="nucleotide sequence ID" value="NZ_CP022743.1"/>
</dbReference>
<dbReference type="InterPro" id="IPR011250">
    <property type="entry name" value="OMP/PagP_B-barrel"/>
</dbReference>
<protein>
    <submittedName>
        <fullName evidence="1">Outer membrane protein beta-barrel domain-containing protein</fullName>
    </submittedName>
</protein>
<keyword evidence="2" id="KW-1185">Reference proteome</keyword>
<gene>
    <name evidence="1" type="ORF">MuYL_0528</name>
</gene>
<sequence>MKKYILFFVIVIAAIGVKAQAGYNYYEFGVGGGASYERGYTNIPRQDNNIGFNLNLTYNYNPYLPIELEIQKGQLSGGGLTVALDRYGRKFTNNFLALYLHADIQLGSFIDYEHDWFLNAVKGFYVGSGVGFVRNNNTVQRTNVILANGPTTYIFPGSDQSTNISVPLRVGYEFKIFDSYQQPAWAIDIGYVHNIVFGEGLDGYDDPSSKFKNNATNQYRQFTIGFKYFFGNTVSYTKLVRDYGF</sequence>
<dbReference type="AlphaFoldDB" id="A0A223NSE8"/>
<proteinExistence type="predicted"/>
<evidence type="ECO:0000313" key="1">
    <source>
        <dbReference type="EMBL" id="ASU32431.1"/>
    </source>
</evidence>
<dbReference type="KEGG" id="muc:MuYL_0528"/>
<accession>A0A223NSE8</accession>
<dbReference type="EMBL" id="CP022743">
    <property type="protein sequence ID" value="ASU32431.1"/>
    <property type="molecule type" value="Genomic_DNA"/>
</dbReference>
<organism evidence="1 2">
    <name type="scientific">Mucilaginibacter xinganensis</name>
    <dbReference type="NCBI Taxonomy" id="1234841"/>
    <lineage>
        <taxon>Bacteria</taxon>
        <taxon>Pseudomonadati</taxon>
        <taxon>Bacteroidota</taxon>
        <taxon>Sphingobacteriia</taxon>
        <taxon>Sphingobacteriales</taxon>
        <taxon>Sphingobacteriaceae</taxon>
        <taxon>Mucilaginibacter</taxon>
    </lineage>
</organism>
<reference evidence="1 2" key="1">
    <citation type="submission" date="2017-08" db="EMBL/GenBank/DDBJ databases">
        <title>Complete genome sequence of Mucilaginibacter sp. strain BJC16-A31.</title>
        <authorList>
            <consortium name="Henan University of Science and Technology"/>
            <person name="You X."/>
        </authorList>
    </citation>
    <scope>NUCLEOTIDE SEQUENCE [LARGE SCALE GENOMIC DNA]</scope>
    <source>
        <strain evidence="1 2">BJC16-A31</strain>
    </source>
</reference>